<comment type="caution">
    <text evidence="3">The sequence shown here is derived from an EMBL/GenBank/DDBJ whole genome shotgun (WGS) entry which is preliminary data.</text>
</comment>
<dbReference type="RefSeq" id="WP_044229259.1">
    <property type="nucleotide sequence ID" value="NZ_CAKZLC010000316.1"/>
</dbReference>
<dbReference type="InterPro" id="IPR001075">
    <property type="entry name" value="NIF_FeS_clus_asmbl_NifU_C"/>
</dbReference>
<dbReference type="GO" id="GO:0005506">
    <property type="term" value="F:iron ion binding"/>
    <property type="evidence" value="ECO:0007669"/>
    <property type="project" value="InterPro"/>
</dbReference>
<comment type="similarity">
    <text evidence="1">Belongs to the NifU family.</text>
</comment>
<dbReference type="PANTHER" id="PTHR11178">
    <property type="entry name" value="IRON-SULFUR CLUSTER SCAFFOLD PROTEIN NFU-RELATED"/>
    <property type="match status" value="1"/>
</dbReference>
<dbReference type="PANTHER" id="PTHR11178:SF25">
    <property type="entry name" value="NIFU-LIKE PROTEIN 3, CHLOROPLASTIC"/>
    <property type="match status" value="1"/>
</dbReference>
<organism evidence="3 4">
    <name type="scientific">Phaeodactylibacter xiamenensis</name>
    <dbReference type="NCBI Taxonomy" id="1524460"/>
    <lineage>
        <taxon>Bacteria</taxon>
        <taxon>Pseudomonadati</taxon>
        <taxon>Bacteroidota</taxon>
        <taxon>Saprospiria</taxon>
        <taxon>Saprospirales</taxon>
        <taxon>Haliscomenobacteraceae</taxon>
        <taxon>Phaeodactylibacter</taxon>
    </lineage>
</organism>
<dbReference type="GO" id="GO:0016226">
    <property type="term" value="P:iron-sulfur cluster assembly"/>
    <property type="evidence" value="ECO:0007669"/>
    <property type="project" value="InterPro"/>
</dbReference>
<evidence type="ECO:0000256" key="1">
    <source>
        <dbReference type="ARBA" id="ARBA00006420"/>
    </source>
</evidence>
<protein>
    <submittedName>
        <fullName evidence="3">Nitrogen fixation protein NifU</fullName>
    </submittedName>
</protein>
<dbReference type="Pfam" id="PF01106">
    <property type="entry name" value="NifU"/>
    <property type="match status" value="1"/>
</dbReference>
<accession>A0A098RYF4</accession>
<evidence type="ECO:0000259" key="2">
    <source>
        <dbReference type="Pfam" id="PF01106"/>
    </source>
</evidence>
<dbReference type="AlphaFoldDB" id="A0A098RYF4"/>
<gene>
    <name evidence="3" type="ORF">IX84_29485</name>
</gene>
<feature type="domain" description="NIF system FeS cluster assembly NifU C-terminal" evidence="2">
    <location>
        <begin position="13"/>
        <end position="79"/>
    </location>
</feature>
<proteinExistence type="inferred from homology"/>
<keyword evidence="4" id="KW-1185">Reference proteome</keyword>
<dbReference type="Gene3D" id="3.30.300.130">
    <property type="entry name" value="Fe-S cluster assembly (FSCA)"/>
    <property type="match status" value="1"/>
</dbReference>
<evidence type="ECO:0000313" key="4">
    <source>
        <dbReference type="Proteomes" id="UP000029736"/>
    </source>
</evidence>
<dbReference type="STRING" id="1524460.IX84_29485"/>
<sequence length="87" mass="9434">MSNTKKQELIQRVDEALNDVRPHLAVDGGNVEVVDVTEDHIVKIKWLGTCENCSMSMMTMKAGIEQALIGKIPEVSAVEAINGLNVG</sequence>
<dbReference type="SUPFAM" id="SSF117916">
    <property type="entry name" value="Fe-S cluster assembly (FSCA) domain-like"/>
    <property type="match status" value="1"/>
</dbReference>
<dbReference type="GO" id="GO:0051536">
    <property type="term" value="F:iron-sulfur cluster binding"/>
    <property type="evidence" value="ECO:0007669"/>
    <property type="project" value="InterPro"/>
</dbReference>
<evidence type="ECO:0000313" key="3">
    <source>
        <dbReference type="EMBL" id="KGE85204.1"/>
    </source>
</evidence>
<dbReference type="Proteomes" id="UP000029736">
    <property type="component" value="Unassembled WGS sequence"/>
</dbReference>
<reference evidence="3 4" key="1">
    <citation type="journal article" date="2014" name="Int. J. Syst. Evol. Microbiol.">
        <title>Phaeodactylibacter xiamenensis gen. nov., sp. nov., a member of the family Saprospiraceae isolated from the marine alga Phaeodactylum tricornutum.</title>
        <authorList>
            <person name="Chen Z.Jr."/>
            <person name="Lei X."/>
            <person name="Lai Q."/>
            <person name="Li Y."/>
            <person name="Zhang B."/>
            <person name="Zhang J."/>
            <person name="Zhang H."/>
            <person name="Yang L."/>
            <person name="Zheng W."/>
            <person name="Tian Y."/>
            <person name="Yu Z."/>
            <person name="Xu H.Jr."/>
            <person name="Zheng T."/>
        </authorList>
    </citation>
    <scope>NUCLEOTIDE SEQUENCE [LARGE SCALE GENOMIC DNA]</scope>
    <source>
        <strain evidence="3 4">KD52</strain>
    </source>
</reference>
<dbReference type="EMBL" id="JPOS01000092">
    <property type="protein sequence ID" value="KGE85204.1"/>
    <property type="molecule type" value="Genomic_DNA"/>
</dbReference>
<name>A0A098RYF4_9BACT</name>
<dbReference type="InterPro" id="IPR034904">
    <property type="entry name" value="FSCA_dom_sf"/>
</dbReference>
<dbReference type="OrthoDB" id="9796965at2"/>